<evidence type="ECO:0000313" key="3">
    <source>
        <dbReference type="Proteomes" id="UP000225706"/>
    </source>
</evidence>
<gene>
    <name evidence="2" type="ORF">AWC38_SpisGene17711</name>
</gene>
<dbReference type="STRING" id="50429.A0A2B4RNW0"/>
<dbReference type="EMBL" id="LSMT01000439">
    <property type="protein sequence ID" value="PFX17955.1"/>
    <property type="molecule type" value="Genomic_DNA"/>
</dbReference>
<feature type="region of interest" description="Disordered" evidence="1">
    <location>
        <begin position="200"/>
        <end position="235"/>
    </location>
</feature>
<dbReference type="OrthoDB" id="10057020at2759"/>
<keyword evidence="3" id="KW-1185">Reference proteome</keyword>
<evidence type="ECO:0000313" key="2">
    <source>
        <dbReference type="EMBL" id="PFX17955.1"/>
    </source>
</evidence>
<accession>A0A2B4RNW0</accession>
<dbReference type="Pfam" id="PF03564">
    <property type="entry name" value="DUF1759"/>
    <property type="match status" value="1"/>
</dbReference>
<protein>
    <submittedName>
        <fullName evidence="2">Uncharacterized protein</fullName>
    </submittedName>
</protein>
<feature type="compositionally biased region" description="Polar residues" evidence="1">
    <location>
        <begin position="210"/>
        <end position="232"/>
    </location>
</feature>
<dbReference type="InterPro" id="IPR005312">
    <property type="entry name" value="DUF1759"/>
</dbReference>
<reference evidence="3" key="1">
    <citation type="journal article" date="2017" name="bioRxiv">
        <title>Comparative analysis of the genomes of Stylophora pistillata and Acropora digitifera provides evidence for extensive differences between species of corals.</title>
        <authorList>
            <person name="Voolstra C.R."/>
            <person name="Li Y."/>
            <person name="Liew Y.J."/>
            <person name="Baumgarten S."/>
            <person name="Zoccola D."/>
            <person name="Flot J.-F."/>
            <person name="Tambutte S."/>
            <person name="Allemand D."/>
            <person name="Aranda M."/>
        </authorList>
    </citation>
    <scope>NUCLEOTIDE SEQUENCE [LARGE SCALE GENOMIC DNA]</scope>
</reference>
<dbReference type="PANTHER" id="PTHR47331:SF1">
    <property type="entry name" value="GAG-LIKE PROTEIN"/>
    <property type="match status" value="1"/>
</dbReference>
<dbReference type="AlphaFoldDB" id="A0A2B4RNW0"/>
<feature type="region of interest" description="Disordered" evidence="1">
    <location>
        <begin position="984"/>
        <end position="1009"/>
    </location>
</feature>
<organism evidence="2 3">
    <name type="scientific">Stylophora pistillata</name>
    <name type="common">Smooth cauliflower coral</name>
    <dbReference type="NCBI Taxonomy" id="50429"/>
    <lineage>
        <taxon>Eukaryota</taxon>
        <taxon>Metazoa</taxon>
        <taxon>Cnidaria</taxon>
        <taxon>Anthozoa</taxon>
        <taxon>Hexacorallia</taxon>
        <taxon>Scleractinia</taxon>
        <taxon>Astrocoeniina</taxon>
        <taxon>Pocilloporidae</taxon>
        <taxon>Stylophora</taxon>
    </lineage>
</organism>
<feature type="compositionally biased region" description="Basic and acidic residues" evidence="1">
    <location>
        <begin position="990"/>
        <end position="1004"/>
    </location>
</feature>
<sequence>MKQGFALPKKKLTVFDGDPLEYWNFIKSFETSIVNNAASESEKLMYLLQYTSGAANDTIKCCLVMDPSLGYQRARELLQERFGHPFTIASKYVTRLTEGPPLKPGDRAGLLAFADKLKDCEHTLESIGYLDEINSADNLRRIVQRLPYHLRTKFVEVADQIQQTGQRTNISHIAEFVKVKARVANNPVFGCVVDIARDRSENERRKPKSRSATLTGERVSTFNTQETKSGGRQSPPPFFKPASFMKCPSCSGDHSFARCRCFKNKTFEERLEIMKKAQLCFNCFKYGHIGVGCLAKGACEVPGCKRRHHTLLHPPSPPPAVGGSDRVADKGTQAESVAPFQSGQTYSTSAGEGKVCLRVVPVKVRSHDDASKIIETYALLDGGSDISLCDEKLAMDLGVHGRQKTFYLTTQEKTDSPRVGQVLSLVVESLDGSDRVDIVRLWTVDKLNASGRTIPSEQDPKQWPHLRDIKLPSTSEKEVRLIIGTNVPDAFWVLKEKRGNKGEPYAIRAPLGWTLMGPMHKNIGGECHLNVNFVGSAEPVGEKNDCLMHQLERFWEVENYGVVPQSKLSMSVEDKRALAVMEQSGKLEHGHYQIGLPWRKYPPVLPYNRCMAEKRLLELKGRFMQDGELLKNYKTTTEQYLTKGHASRVPLNEIQVKNKPIWYLPHHPVLNKPGKTRVVFDCAAKHKGTSLNDQLLTGPDLTNSIVGVLMRFREEQVALSADIEGGFRLTKWSCNSLEVLSTVPQSERDQPVLDLDLNKDKLPMQRTLGLHWDMESDKFLFKVALKDRPNTRRGILSLSSSVYDPLGFVAPVILPAKKLLQKLCKQKLGWDDPISAKDGEIKIGGCRGKNPLCLSHGEVSPCSLETYDCAKVGTVSCSLSHSVRSDRKRRAVYSISQSTFWSDSTCVLQYIRNQSKRFHTFVANRLSVIHENSAPHQWRYVSSEDNPADEVSRGFTMEEMSTSSKWLSGPEFLKKKDEFWPCDPTIHRSGPSDHDPEIKRETHSHSQSLTRHRSKVLSRLIQYYSSWDRLRRAVTWLLKFRTWLIERHSSRSINSTPESSLKEGSQFLSVEELQSAEREVIKHVQRLSFPEVIQAIQTIGSSKPSRRVTSELKDLKIPAHMRKLHPLLDDIGILRVGGRLQNALINYDAKHPIILPYRHQVTDLIISHHHQKVGHLAQEYVLSSLRQYYWIIKGRSAVRRVISGCF</sequence>
<name>A0A2B4RNW0_STYPI</name>
<dbReference type="InterPro" id="IPR008042">
    <property type="entry name" value="Retrotrans_Pao"/>
</dbReference>
<comment type="caution">
    <text evidence="2">The sequence shown here is derived from an EMBL/GenBank/DDBJ whole genome shotgun (WGS) entry which is preliminary data.</text>
</comment>
<evidence type="ECO:0000256" key="1">
    <source>
        <dbReference type="SAM" id="MobiDB-lite"/>
    </source>
</evidence>
<dbReference type="Proteomes" id="UP000225706">
    <property type="component" value="Unassembled WGS sequence"/>
</dbReference>
<dbReference type="Pfam" id="PF05380">
    <property type="entry name" value="Peptidase_A17"/>
    <property type="match status" value="1"/>
</dbReference>
<dbReference type="PANTHER" id="PTHR47331">
    <property type="entry name" value="PHD-TYPE DOMAIN-CONTAINING PROTEIN"/>
    <property type="match status" value="1"/>
</dbReference>
<proteinExistence type="predicted"/>